<evidence type="ECO:0000256" key="1">
    <source>
        <dbReference type="SAM" id="MobiDB-lite"/>
    </source>
</evidence>
<dbReference type="Gene3D" id="2.60.40.2440">
    <property type="entry name" value="Carbohydrate binding type-21 domain"/>
    <property type="match status" value="1"/>
</dbReference>
<dbReference type="InterPro" id="IPR038175">
    <property type="entry name" value="CBM21_dom_sf"/>
</dbReference>
<dbReference type="InterPro" id="IPR050782">
    <property type="entry name" value="PP1_regulatory_subunit_3"/>
</dbReference>
<gene>
    <name evidence="4" type="primary">LOC100375177</name>
</gene>
<dbReference type="RefSeq" id="XP_002736153.1">
    <property type="nucleotide sequence ID" value="XM_002736107.1"/>
</dbReference>
<name>A0ABM0GS47_SACKO</name>
<evidence type="ECO:0000313" key="3">
    <source>
        <dbReference type="Proteomes" id="UP000694865"/>
    </source>
</evidence>
<dbReference type="PANTHER" id="PTHR12307:SF53">
    <property type="entry name" value="PROTEIN PHOSPHATASE 1 REGULATORY SUBUNIT"/>
    <property type="match status" value="1"/>
</dbReference>
<reference evidence="4" key="1">
    <citation type="submission" date="2025-08" db="UniProtKB">
        <authorList>
            <consortium name="RefSeq"/>
        </authorList>
    </citation>
    <scope>IDENTIFICATION</scope>
    <source>
        <tissue evidence="4">Testes</tissue>
    </source>
</reference>
<dbReference type="Proteomes" id="UP000694865">
    <property type="component" value="Unplaced"/>
</dbReference>
<feature type="compositionally biased region" description="Low complexity" evidence="1">
    <location>
        <begin position="52"/>
        <end position="88"/>
    </location>
</feature>
<evidence type="ECO:0000313" key="4">
    <source>
        <dbReference type="RefSeq" id="XP_002736153.1"/>
    </source>
</evidence>
<keyword evidence="3" id="KW-1185">Reference proteome</keyword>
<dbReference type="GeneID" id="100375177"/>
<sequence>MGDCSDNHFRFTNGIDAVFGHNHSDVSSSPPGMWSSYEIPSRECRSPDDFQSNGYFSYGSGSGASSGASSGESSPISPSRNRRPSGSSLKDPTKTPPGTPTRRKSVKFADALGLDLETVRHILTDSVPKVPDCVYNSYSSQQEYVTQDHNRYLAACFSQPSADSDFIRRVHENKVCLENAIVSDLTILGTVKVANIGYHKSVKVRFTTNSWKSYYDIPASYVQGSCDGPTDRFSFGLTTPREFHVGDRLEFAILYDVTGQPFWDSNHGNNYIFECYSQANDSVNDSDALWMHFV</sequence>
<proteinExistence type="predicted"/>
<dbReference type="Pfam" id="PF03370">
    <property type="entry name" value="CBM_21"/>
    <property type="match status" value="1"/>
</dbReference>
<evidence type="ECO:0000259" key="2">
    <source>
        <dbReference type="PROSITE" id="PS51159"/>
    </source>
</evidence>
<dbReference type="PANTHER" id="PTHR12307">
    <property type="entry name" value="PROTEIN PHOSPHATASE 1 REGULATORY SUBUNIT"/>
    <property type="match status" value="1"/>
</dbReference>
<dbReference type="InterPro" id="IPR005036">
    <property type="entry name" value="CBM21_dom"/>
</dbReference>
<organism evidence="3 4">
    <name type="scientific">Saccoglossus kowalevskii</name>
    <name type="common">Acorn worm</name>
    <dbReference type="NCBI Taxonomy" id="10224"/>
    <lineage>
        <taxon>Eukaryota</taxon>
        <taxon>Metazoa</taxon>
        <taxon>Hemichordata</taxon>
        <taxon>Enteropneusta</taxon>
        <taxon>Harrimaniidae</taxon>
        <taxon>Saccoglossus</taxon>
    </lineage>
</organism>
<dbReference type="PROSITE" id="PS51159">
    <property type="entry name" value="CBM21"/>
    <property type="match status" value="1"/>
</dbReference>
<protein>
    <submittedName>
        <fullName evidence="4">Glycogen-binding subunit 76A-like</fullName>
    </submittedName>
</protein>
<feature type="region of interest" description="Disordered" evidence="1">
    <location>
        <begin position="25"/>
        <end position="105"/>
    </location>
</feature>
<feature type="domain" description="CBM21" evidence="2">
    <location>
        <begin position="167"/>
        <end position="274"/>
    </location>
</feature>
<accession>A0ABM0GS47</accession>